<dbReference type="PANTHER" id="PTHR46010">
    <property type="entry name" value="PROTEIN IWS1 HOMOLOG"/>
    <property type="match status" value="1"/>
</dbReference>
<comment type="caution">
    <text evidence="6">The sequence shown here is derived from an EMBL/GenBank/DDBJ whole genome shotgun (WGS) entry which is preliminary data.</text>
</comment>
<feature type="compositionally biased region" description="Acidic residues" evidence="4">
    <location>
        <begin position="45"/>
        <end position="58"/>
    </location>
</feature>
<dbReference type="PROSITE" id="PS51319">
    <property type="entry name" value="TFIIS_N"/>
    <property type="match status" value="1"/>
</dbReference>
<dbReference type="EMBL" id="JAQQWI010000008">
    <property type="protein sequence ID" value="KAK8023261.1"/>
    <property type="molecule type" value="Genomic_DNA"/>
</dbReference>
<feature type="compositionally biased region" description="Basic residues" evidence="4">
    <location>
        <begin position="80"/>
        <end position="90"/>
    </location>
</feature>
<evidence type="ECO:0000259" key="5">
    <source>
        <dbReference type="PROSITE" id="PS51319"/>
    </source>
</evidence>
<keyword evidence="3" id="KW-0539">Nucleus</keyword>
<evidence type="ECO:0000256" key="1">
    <source>
        <dbReference type="ARBA" id="ARBA00037349"/>
    </source>
</evidence>
<evidence type="ECO:0000313" key="7">
    <source>
        <dbReference type="Proteomes" id="UP001396898"/>
    </source>
</evidence>
<organism evidence="6 7">
    <name type="scientific">Apiospora marii</name>
    <dbReference type="NCBI Taxonomy" id="335849"/>
    <lineage>
        <taxon>Eukaryota</taxon>
        <taxon>Fungi</taxon>
        <taxon>Dikarya</taxon>
        <taxon>Ascomycota</taxon>
        <taxon>Pezizomycotina</taxon>
        <taxon>Sordariomycetes</taxon>
        <taxon>Xylariomycetidae</taxon>
        <taxon>Amphisphaeriales</taxon>
        <taxon>Apiosporaceae</taxon>
        <taxon>Apiospora</taxon>
    </lineage>
</organism>
<feature type="compositionally biased region" description="Polar residues" evidence="4">
    <location>
        <begin position="394"/>
        <end position="407"/>
    </location>
</feature>
<dbReference type="PANTHER" id="PTHR46010:SF1">
    <property type="entry name" value="PROTEIN IWS1 HOMOLOG"/>
    <property type="match status" value="1"/>
</dbReference>
<feature type="region of interest" description="Disordered" evidence="4">
    <location>
        <begin position="158"/>
        <end position="177"/>
    </location>
</feature>
<comment type="function">
    <text evidence="1">Transcription factor involved in RNA polymerase II transcription regulation. May function in both SPT15/TBP post-recruitment and recruitment steps of transcription.</text>
</comment>
<feature type="compositionally biased region" description="Basic and acidic residues" evidence="4">
    <location>
        <begin position="64"/>
        <end position="77"/>
    </location>
</feature>
<evidence type="ECO:0000256" key="2">
    <source>
        <dbReference type="ARBA" id="ARBA00037992"/>
    </source>
</evidence>
<gene>
    <name evidence="6" type="ORF">PG991_006500</name>
</gene>
<dbReference type="InterPro" id="IPR017923">
    <property type="entry name" value="TFIIS_N"/>
</dbReference>
<feature type="region of interest" description="Disordered" evidence="4">
    <location>
        <begin position="394"/>
        <end position="416"/>
    </location>
</feature>
<feature type="domain" description="TFIIS N-terminal" evidence="5">
    <location>
        <begin position="243"/>
        <end position="320"/>
    </location>
</feature>
<comment type="subcellular location">
    <subcellularLocation>
        <location evidence="3">Nucleus</location>
    </subcellularLocation>
</comment>
<dbReference type="InterPro" id="IPR035441">
    <property type="entry name" value="TFIIS/LEDGF_dom_sf"/>
</dbReference>
<sequence length="433" mass="48191">MSDMEDSPAAAAPETLHEEEGDDQQKELGDYDVEAAGDSDKDSDALSEVDEDQFDDYDPAAAQIEEKPVEIDEDVARTLKAGKRKGQAVRKPKEGRREKKRSRAQDDNDGADGEIQTGKRRRAGPAAASSSRSERAEPEPVPEENLTPEERRKRAIERAAAKDVKKPSGRRRKKDEIDLENDLAERIEQLIVTMGNACEADNAARAAGQPANNKLRILPEVMSLLNSNNQQDAIVDPDHNFLGAVMWFLEPLRDGSLPAYTIQRDIFNALPRLPIEKDSLKASGLGKVVLFYTKSKKPEIGIKRTAERLLGDWSRPILNRTDDYKKRHIETRDFDYQAAKLRQTAGSQFTLSQRPAPAATQTSRREAERERILQMPDKNGNRARVVGLPSSYSVAPKSTFTTSSQSGPEYRPIGASGDAAFRKIMLKNKAKKK</sequence>
<proteinExistence type="inferred from homology"/>
<name>A0ABR1RZB5_9PEZI</name>
<evidence type="ECO:0000256" key="3">
    <source>
        <dbReference type="PROSITE-ProRule" id="PRU00649"/>
    </source>
</evidence>
<dbReference type="InterPro" id="IPR051037">
    <property type="entry name" value="RNAPII_TF_IWS1"/>
</dbReference>
<dbReference type="Proteomes" id="UP001396898">
    <property type="component" value="Unassembled WGS sequence"/>
</dbReference>
<evidence type="ECO:0000313" key="6">
    <source>
        <dbReference type="EMBL" id="KAK8023261.1"/>
    </source>
</evidence>
<feature type="region of interest" description="Disordered" evidence="4">
    <location>
        <begin position="346"/>
        <end position="365"/>
    </location>
</feature>
<comment type="similarity">
    <text evidence="2">Belongs to the IWS1 family.</text>
</comment>
<feature type="region of interest" description="Disordered" evidence="4">
    <location>
        <begin position="1"/>
        <end position="152"/>
    </location>
</feature>
<dbReference type="Pfam" id="PF08711">
    <property type="entry name" value="Med26"/>
    <property type="match status" value="1"/>
</dbReference>
<protein>
    <recommendedName>
        <fullName evidence="5">TFIIS N-terminal domain-containing protein</fullName>
    </recommendedName>
</protein>
<dbReference type="Gene3D" id="1.20.930.10">
    <property type="entry name" value="Conserved domain common to transcription factors TFIIS, elongin A, CRSP70"/>
    <property type="match status" value="1"/>
</dbReference>
<reference evidence="6 7" key="1">
    <citation type="submission" date="2023-01" db="EMBL/GenBank/DDBJ databases">
        <title>Analysis of 21 Apiospora genomes using comparative genomics revels a genus with tremendous synthesis potential of carbohydrate active enzymes and secondary metabolites.</title>
        <authorList>
            <person name="Sorensen T."/>
        </authorList>
    </citation>
    <scope>NUCLEOTIDE SEQUENCE [LARGE SCALE GENOMIC DNA]</scope>
    <source>
        <strain evidence="6 7">CBS 20057</strain>
    </source>
</reference>
<accession>A0ABR1RZB5</accession>
<evidence type="ECO:0000256" key="4">
    <source>
        <dbReference type="SAM" id="MobiDB-lite"/>
    </source>
</evidence>
<feature type="compositionally biased region" description="Basic and acidic residues" evidence="4">
    <location>
        <begin position="15"/>
        <end position="29"/>
    </location>
</feature>
<keyword evidence="7" id="KW-1185">Reference proteome</keyword>